<dbReference type="InterPro" id="IPR043504">
    <property type="entry name" value="Peptidase_S1_PA_chymotrypsin"/>
</dbReference>
<dbReference type="Pfam" id="PF00089">
    <property type="entry name" value="Trypsin"/>
    <property type="match status" value="1"/>
</dbReference>
<feature type="domain" description="Peptidase S1" evidence="4">
    <location>
        <begin position="29"/>
        <end position="77"/>
    </location>
</feature>
<keyword evidence="5" id="KW-0812">Transmembrane</keyword>
<sequence>MIHWYYYHRIFYNNYDPLTIGAITINPSLGDSGGPLVALNETKPIAIGVASFGSYLGCAAARVPAVYTSTAHYTDWIIEKMGSDASELCFVNRTSEATRRWWG</sequence>
<dbReference type="GO" id="GO:0006508">
    <property type="term" value="P:proteolysis"/>
    <property type="evidence" value="ECO:0007669"/>
    <property type="project" value="UniProtKB-KW"/>
</dbReference>
<keyword evidence="6" id="KW-1185">Reference proteome</keyword>
<proteinExistence type="predicted"/>
<reference evidence="5 6" key="1">
    <citation type="submission" date="2021-06" db="EMBL/GenBank/DDBJ databases">
        <title>Caerostris darwini draft genome.</title>
        <authorList>
            <person name="Kono N."/>
            <person name="Arakawa K."/>
        </authorList>
    </citation>
    <scope>NUCLEOTIDE SEQUENCE [LARGE SCALE GENOMIC DNA]</scope>
</reference>
<dbReference type="InterPro" id="IPR001254">
    <property type="entry name" value="Trypsin_dom"/>
</dbReference>
<dbReference type="PANTHER" id="PTHR24264:SF54">
    <property type="entry name" value="PEPTIDASE S1 DOMAIN-CONTAINING PROTEIN"/>
    <property type="match status" value="1"/>
</dbReference>
<protein>
    <submittedName>
        <fullName evidence="5">Transmembrane protease serine 2</fullName>
    </submittedName>
</protein>
<dbReference type="SUPFAM" id="SSF50494">
    <property type="entry name" value="Trypsin-like serine proteases"/>
    <property type="match status" value="1"/>
</dbReference>
<dbReference type="GO" id="GO:0005615">
    <property type="term" value="C:extracellular space"/>
    <property type="evidence" value="ECO:0007669"/>
    <property type="project" value="TreeGrafter"/>
</dbReference>
<evidence type="ECO:0000313" key="6">
    <source>
        <dbReference type="Proteomes" id="UP001054837"/>
    </source>
</evidence>
<dbReference type="Proteomes" id="UP001054837">
    <property type="component" value="Unassembled WGS sequence"/>
</dbReference>
<dbReference type="Gene3D" id="2.40.10.10">
    <property type="entry name" value="Trypsin-like serine proteases"/>
    <property type="match status" value="1"/>
</dbReference>
<keyword evidence="2" id="KW-0378">Hydrolase</keyword>
<dbReference type="AlphaFoldDB" id="A0AAV4UP30"/>
<evidence type="ECO:0000259" key="4">
    <source>
        <dbReference type="Pfam" id="PF00089"/>
    </source>
</evidence>
<evidence type="ECO:0000313" key="5">
    <source>
        <dbReference type="EMBL" id="GIY59616.1"/>
    </source>
</evidence>
<keyword evidence="5" id="KW-0472">Membrane</keyword>
<keyword evidence="1 5" id="KW-0645">Protease</keyword>
<name>A0AAV4UP30_9ARAC</name>
<dbReference type="EMBL" id="BPLQ01011685">
    <property type="protein sequence ID" value="GIY59616.1"/>
    <property type="molecule type" value="Genomic_DNA"/>
</dbReference>
<gene>
    <name evidence="5" type="primary">CTRC</name>
    <name evidence="5" type="ORF">CDAR_313181</name>
</gene>
<dbReference type="InterPro" id="IPR050127">
    <property type="entry name" value="Serine_Proteases_S1"/>
</dbReference>
<keyword evidence="3" id="KW-0720">Serine protease</keyword>
<dbReference type="InterPro" id="IPR009003">
    <property type="entry name" value="Peptidase_S1_PA"/>
</dbReference>
<evidence type="ECO:0000256" key="3">
    <source>
        <dbReference type="ARBA" id="ARBA00022825"/>
    </source>
</evidence>
<organism evidence="5 6">
    <name type="scientific">Caerostris darwini</name>
    <dbReference type="NCBI Taxonomy" id="1538125"/>
    <lineage>
        <taxon>Eukaryota</taxon>
        <taxon>Metazoa</taxon>
        <taxon>Ecdysozoa</taxon>
        <taxon>Arthropoda</taxon>
        <taxon>Chelicerata</taxon>
        <taxon>Arachnida</taxon>
        <taxon>Araneae</taxon>
        <taxon>Araneomorphae</taxon>
        <taxon>Entelegynae</taxon>
        <taxon>Araneoidea</taxon>
        <taxon>Araneidae</taxon>
        <taxon>Caerostris</taxon>
    </lineage>
</organism>
<evidence type="ECO:0000256" key="1">
    <source>
        <dbReference type="ARBA" id="ARBA00022670"/>
    </source>
</evidence>
<comment type="caution">
    <text evidence="5">The sequence shown here is derived from an EMBL/GenBank/DDBJ whole genome shotgun (WGS) entry which is preliminary data.</text>
</comment>
<accession>A0AAV4UP30</accession>
<evidence type="ECO:0000256" key="2">
    <source>
        <dbReference type="ARBA" id="ARBA00022801"/>
    </source>
</evidence>
<dbReference type="GO" id="GO:0004252">
    <property type="term" value="F:serine-type endopeptidase activity"/>
    <property type="evidence" value="ECO:0007669"/>
    <property type="project" value="InterPro"/>
</dbReference>
<dbReference type="PANTHER" id="PTHR24264">
    <property type="entry name" value="TRYPSIN-RELATED"/>
    <property type="match status" value="1"/>
</dbReference>